<dbReference type="AlphaFoldDB" id="A0A9X3WFA0"/>
<proteinExistence type="predicted"/>
<dbReference type="InterPro" id="IPR030910">
    <property type="entry name" value="SLAP_dom"/>
</dbReference>
<name>A0A9X3WFA0_9BACI</name>
<protein>
    <submittedName>
        <fullName evidence="1">SLAP domain-containing protein</fullName>
    </submittedName>
</protein>
<evidence type="ECO:0000313" key="2">
    <source>
        <dbReference type="Proteomes" id="UP001145069"/>
    </source>
</evidence>
<dbReference type="EMBL" id="JAMQKC010000008">
    <property type="protein sequence ID" value="MDC3417381.1"/>
    <property type="molecule type" value="Genomic_DNA"/>
</dbReference>
<gene>
    <name evidence="1" type="ORF">NC799_10790</name>
</gene>
<evidence type="ECO:0000313" key="1">
    <source>
        <dbReference type="EMBL" id="MDC3417381.1"/>
    </source>
</evidence>
<accession>A0A9X3WFA0</accession>
<dbReference type="RefSeq" id="WP_272446446.1">
    <property type="nucleotide sequence ID" value="NZ_JAMQKC010000008.1"/>
</dbReference>
<dbReference type="Proteomes" id="UP001145069">
    <property type="component" value="Unassembled WGS sequence"/>
</dbReference>
<keyword evidence="2" id="KW-1185">Reference proteome</keyword>
<reference evidence="1" key="1">
    <citation type="submission" date="2022-06" db="EMBL/GenBank/DDBJ databases">
        <title>Aquibacillus sp. a new bacterium isolated from soil saline samples.</title>
        <authorList>
            <person name="Galisteo C."/>
            <person name="De La Haba R."/>
            <person name="Sanchez-Porro C."/>
            <person name="Ventosa A."/>
        </authorList>
    </citation>
    <scope>NUCLEOTIDE SEQUENCE</scope>
    <source>
        <strain evidence="1">3ASR75-54</strain>
    </source>
</reference>
<comment type="caution">
    <text evidence="1">The sequence shown here is derived from an EMBL/GenBank/DDBJ whole genome shotgun (WGS) entry which is preliminary data.</text>
</comment>
<dbReference type="NCBIfam" id="TIGR04398">
    <property type="entry name" value="SLAP_DUP"/>
    <property type="match status" value="1"/>
</dbReference>
<sequence length="131" mass="15262">MELTFEAKWDKTLSVKDREHIKQVFLESVETLDKQVTFTPLWQAINHENNLLVTVLVHNPTNVPLSFRDKRLCYTEQEEIIAEHSFTIPTLTLQPGTSMPWTFIFPKQCLPSNYSLTKNSALKARWMLIQA</sequence>
<organism evidence="1 2">
    <name type="scientific">Aquibacillus salsiterrae</name>
    <dbReference type="NCBI Taxonomy" id="2950439"/>
    <lineage>
        <taxon>Bacteria</taxon>
        <taxon>Bacillati</taxon>
        <taxon>Bacillota</taxon>
        <taxon>Bacilli</taxon>
        <taxon>Bacillales</taxon>
        <taxon>Bacillaceae</taxon>
        <taxon>Aquibacillus</taxon>
    </lineage>
</organism>